<keyword evidence="1" id="KW-0732">Signal</keyword>
<dbReference type="EMBL" id="MJBS01000016">
    <property type="protein sequence ID" value="OHF01944.1"/>
    <property type="molecule type" value="Genomic_DNA"/>
</dbReference>
<comment type="caution">
    <text evidence="2">The sequence shown here is derived from an EMBL/GenBank/DDBJ whole genome shotgun (WGS) entry which is preliminary data.</text>
</comment>
<dbReference type="GeneID" id="34555982"/>
<reference evidence="2 3" key="1">
    <citation type="submission" date="2016-09" db="EMBL/GenBank/DDBJ databases">
        <authorList>
            <person name="Capua I."/>
            <person name="De Benedictis P."/>
            <person name="Joannis T."/>
            <person name="Lombin L.H."/>
            <person name="Cattoli G."/>
        </authorList>
    </citation>
    <scope>NUCLEOTIDE SEQUENCE [LARGE SCALE GENOMIC DNA]</scope>
    <source>
        <strain evidence="2 3">IMI 309357</strain>
    </source>
</reference>
<name>A0A1G4BKK2_9PEZI</name>
<dbReference type="RefSeq" id="XP_022479086.1">
    <property type="nucleotide sequence ID" value="XM_022614472.1"/>
</dbReference>
<evidence type="ECO:0000256" key="1">
    <source>
        <dbReference type="SAM" id="SignalP"/>
    </source>
</evidence>
<evidence type="ECO:0000313" key="2">
    <source>
        <dbReference type="EMBL" id="OHF01944.1"/>
    </source>
</evidence>
<feature type="chain" id="PRO_5009603005" evidence="1">
    <location>
        <begin position="21"/>
        <end position="270"/>
    </location>
</feature>
<gene>
    <name evidence="2" type="ORF">CORC01_02822</name>
</gene>
<dbReference type="OrthoDB" id="4848953at2759"/>
<evidence type="ECO:0000313" key="3">
    <source>
        <dbReference type="Proteomes" id="UP000176998"/>
    </source>
</evidence>
<dbReference type="Proteomes" id="UP000176998">
    <property type="component" value="Unassembled WGS sequence"/>
</dbReference>
<feature type="signal peptide" evidence="1">
    <location>
        <begin position="1"/>
        <end position="20"/>
    </location>
</feature>
<protein>
    <submittedName>
        <fullName evidence="2">Uncharacterized protein</fullName>
    </submittedName>
</protein>
<organism evidence="2 3">
    <name type="scientific">Colletotrichum orchidophilum</name>
    <dbReference type="NCBI Taxonomy" id="1209926"/>
    <lineage>
        <taxon>Eukaryota</taxon>
        <taxon>Fungi</taxon>
        <taxon>Dikarya</taxon>
        <taxon>Ascomycota</taxon>
        <taxon>Pezizomycotina</taxon>
        <taxon>Sordariomycetes</taxon>
        <taxon>Hypocreomycetidae</taxon>
        <taxon>Glomerellales</taxon>
        <taxon>Glomerellaceae</taxon>
        <taxon>Colletotrichum</taxon>
    </lineage>
</organism>
<dbReference type="AlphaFoldDB" id="A0A1G4BKK2"/>
<accession>A0A1G4BKK2</accession>
<sequence>MKGPTTILLALLSLTPLALAGGKKNLCRDRGFDIDRYREACEKVGQPISLWGKCQITCDHLPTYEEWKKKQTSKNAIHKFITGHDLDPTILLPPPRAAFAASTTCEIETAETVSSLFAEETAANVLSPRLEPVSEPEITAAPAPTSRAALSSSLQAEASALAAKASSFAIVLDTPKSDNVASSVTVTVENLVAKCTGSAKALTTKAPGNSTIPTPTARQSTVKNQILAANLTTTWAPAIKTALSNGSNNAIIWSMAALWVGVQVVFLTVM</sequence>
<proteinExistence type="predicted"/>
<keyword evidence="3" id="KW-1185">Reference proteome</keyword>